<dbReference type="RefSeq" id="WP_092955278.1">
    <property type="nucleotide sequence ID" value="NZ_FOSQ01000001.1"/>
</dbReference>
<dbReference type="InterPro" id="IPR029063">
    <property type="entry name" value="SAM-dependent_MTases_sf"/>
</dbReference>
<evidence type="ECO:0000313" key="1">
    <source>
        <dbReference type="EMBL" id="SFK22467.1"/>
    </source>
</evidence>
<dbReference type="GO" id="GO:0008168">
    <property type="term" value="F:methyltransferase activity"/>
    <property type="evidence" value="ECO:0007669"/>
    <property type="project" value="UniProtKB-KW"/>
</dbReference>
<dbReference type="GO" id="GO:0032259">
    <property type="term" value="P:methylation"/>
    <property type="evidence" value="ECO:0007669"/>
    <property type="project" value="UniProtKB-KW"/>
</dbReference>
<dbReference type="PANTHER" id="PTHR43861:SF6">
    <property type="entry name" value="METHYLTRANSFERASE TYPE 11"/>
    <property type="match status" value="1"/>
</dbReference>
<proteinExistence type="predicted"/>
<dbReference type="Proteomes" id="UP000199473">
    <property type="component" value="Unassembled WGS sequence"/>
</dbReference>
<evidence type="ECO:0000313" key="2">
    <source>
        <dbReference type="Proteomes" id="UP000199473"/>
    </source>
</evidence>
<reference evidence="1 2" key="1">
    <citation type="submission" date="2016-10" db="EMBL/GenBank/DDBJ databases">
        <authorList>
            <person name="de Groot N.N."/>
        </authorList>
    </citation>
    <scope>NUCLEOTIDE SEQUENCE [LARGE SCALE GENOMIC DNA]</scope>
    <source>
        <strain evidence="1 2">DSM 19981</strain>
    </source>
</reference>
<protein>
    <submittedName>
        <fullName evidence="1">Methyltransferase domain-containing protein</fullName>
    </submittedName>
</protein>
<dbReference type="CDD" id="cd02440">
    <property type="entry name" value="AdoMet_MTases"/>
    <property type="match status" value="1"/>
</dbReference>
<dbReference type="PANTHER" id="PTHR43861">
    <property type="entry name" value="TRANS-ACONITATE 2-METHYLTRANSFERASE-RELATED"/>
    <property type="match status" value="1"/>
</dbReference>
<dbReference type="EMBL" id="FOSQ01000001">
    <property type="protein sequence ID" value="SFK22467.1"/>
    <property type="molecule type" value="Genomic_DNA"/>
</dbReference>
<dbReference type="AlphaFoldDB" id="A0A1I3XS32"/>
<organism evidence="1 2">
    <name type="scientific">Falsiroseomonas stagni DSM 19981</name>
    <dbReference type="NCBI Taxonomy" id="1123062"/>
    <lineage>
        <taxon>Bacteria</taxon>
        <taxon>Pseudomonadati</taxon>
        <taxon>Pseudomonadota</taxon>
        <taxon>Alphaproteobacteria</taxon>
        <taxon>Acetobacterales</taxon>
        <taxon>Roseomonadaceae</taxon>
        <taxon>Falsiroseomonas</taxon>
    </lineage>
</organism>
<dbReference type="OrthoDB" id="9792690at2"/>
<dbReference type="STRING" id="1123062.SAMN02745775_101610"/>
<keyword evidence="1" id="KW-0808">Transferase</keyword>
<sequence>MGVCPDMASARDSFDAALIPGMRARLAEGYARFRAAEARAIAEAAPPEAGGSLGRYRIRDCPACGTAAPAAPVLRNHGIDIVACPGCGLTYARQVMEESADAARYQASELDIEAMRLRCSGPYLELENARARYYLDRLAAHGGAGGALLDIGCGTGTTLVEAQGRGWRVLGLEPGRAAAAVARERLGAAGHDRVIEGYFPDDLPAGERSFDAITILDVLEHFVDPIGFLRVIRRHLAPEGRLFVQVPNWDSLLVQLEGTASSVICTGHWSHFTPATLPAVLARAGYRCLHVETVVSEVDRIGAFPPEAQREVVARLRPDAGGIAWPDADGPAKAALLHELGLSYKLIGVFAAE</sequence>
<accession>A0A1I3XS32</accession>
<name>A0A1I3XS32_9PROT</name>
<dbReference type="Gene3D" id="3.40.50.150">
    <property type="entry name" value="Vaccinia Virus protein VP39"/>
    <property type="match status" value="1"/>
</dbReference>
<keyword evidence="2" id="KW-1185">Reference proteome</keyword>
<keyword evidence="1" id="KW-0489">Methyltransferase</keyword>
<dbReference type="SUPFAM" id="SSF53335">
    <property type="entry name" value="S-adenosyl-L-methionine-dependent methyltransferases"/>
    <property type="match status" value="1"/>
</dbReference>
<gene>
    <name evidence="1" type="ORF">SAMN02745775_101610</name>
</gene>
<dbReference type="Pfam" id="PF13489">
    <property type="entry name" value="Methyltransf_23"/>
    <property type="match status" value="1"/>
</dbReference>